<dbReference type="Proteomes" id="UP000286235">
    <property type="component" value="Unassembled WGS sequence"/>
</dbReference>
<dbReference type="Gene3D" id="1.10.260.40">
    <property type="entry name" value="lambda repressor-like DNA-binding domains"/>
    <property type="match status" value="1"/>
</dbReference>
<evidence type="ECO:0000313" key="6">
    <source>
        <dbReference type="Proteomes" id="UP000286235"/>
    </source>
</evidence>
<dbReference type="PROSITE" id="PS50932">
    <property type="entry name" value="HTH_LACI_2"/>
    <property type="match status" value="1"/>
</dbReference>
<evidence type="ECO:0000259" key="4">
    <source>
        <dbReference type="PROSITE" id="PS50932"/>
    </source>
</evidence>
<dbReference type="RefSeq" id="WP_020156497.1">
    <property type="nucleotide sequence ID" value="NZ_AZRV01000003.1"/>
</dbReference>
<reference evidence="5 6" key="1">
    <citation type="submission" date="2013-12" db="EMBL/GenBank/DDBJ databases">
        <title>Genome and proteome characterization of Caldibacillus debilis GB1 derived from a cellulolytic aero-tolerant co-culture.</title>
        <authorList>
            <person name="Wushke S.T."/>
            <person name="Zhang X."/>
            <person name="Fristensky B."/>
            <person name="Wilkins J.A."/>
            <person name="Levin D.B."/>
            <person name="Sparling R."/>
        </authorList>
    </citation>
    <scope>NUCLEOTIDE SEQUENCE [LARGE SCALE GENOMIC DNA]</scope>
    <source>
        <strain evidence="5 6">GB1</strain>
    </source>
</reference>
<dbReference type="InterPro" id="IPR010982">
    <property type="entry name" value="Lambda_DNA-bd_dom_sf"/>
</dbReference>
<dbReference type="SMART" id="SM00354">
    <property type="entry name" value="HTH_LACI"/>
    <property type="match status" value="1"/>
</dbReference>
<dbReference type="CDD" id="cd01542">
    <property type="entry name" value="PBP1_TreR-like"/>
    <property type="match status" value="1"/>
</dbReference>
<dbReference type="InterPro" id="IPR046335">
    <property type="entry name" value="LacI/GalR-like_sensor"/>
</dbReference>
<dbReference type="PRINTS" id="PR00036">
    <property type="entry name" value="HTHLACI"/>
</dbReference>
<evidence type="ECO:0000256" key="1">
    <source>
        <dbReference type="ARBA" id="ARBA00023015"/>
    </source>
</evidence>
<keyword evidence="6" id="KW-1185">Reference proteome</keyword>
<evidence type="ECO:0000256" key="2">
    <source>
        <dbReference type="ARBA" id="ARBA00023125"/>
    </source>
</evidence>
<dbReference type="PANTHER" id="PTHR30146">
    <property type="entry name" value="LACI-RELATED TRANSCRIPTIONAL REPRESSOR"/>
    <property type="match status" value="1"/>
</dbReference>
<dbReference type="CDD" id="cd01392">
    <property type="entry name" value="HTH_LacI"/>
    <property type="match status" value="1"/>
</dbReference>
<feature type="domain" description="HTH lacI-type" evidence="4">
    <location>
        <begin position="5"/>
        <end position="59"/>
    </location>
</feature>
<dbReference type="Pfam" id="PF13377">
    <property type="entry name" value="Peripla_BP_3"/>
    <property type="match status" value="1"/>
</dbReference>
<protein>
    <submittedName>
        <fullName evidence="5">Transcriptional regulator, LacI family</fullName>
    </submittedName>
</protein>
<name>A0A420VK93_9BACI</name>
<dbReference type="GO" id="GO:0000976">
    <property type="term" value="F:transcription cis-regulatory region binding"/>
    <property type="evidence" value="ECO:0007669"/>
    <property type="project" value="TreeGrafter"/>
</dbReference>
<sequence length="332" mass="37235">MKDLVTINEIAKLANVSRTTVSRVLNNSGYVSDEARARVLKVIEETGYVPSHQAKSLRTKQTKVVGVILPKISTGTSSRVVMGMDEVFSERGYQILLANTNLQREKEIEFLNLLKSRRVDGIILLATNIDEKLVKEIENIDIPFVAVGQEIPHCSYVVHDDYNAAKTITNKLIEKGRKHIAFIGVYESDYAVGVLRKRGYIDALKEHDLAIEPSLIAVCDFKLESGYKAMEEIMMNAPVFPDGVFAATHRLAIGAMQYLKEKNVKIPDEISVASIGDSDLSKIYSPALTTIDYEYEEAGRKAAEILLRQIEEKNKEQQKITLGYRLIERDSI</sequence>
<dbReference type="GO" id="GO:0003700">
    <property type="term" value="F:DNA-binding transcription factor activity"/>
    <property type="evidence" value="ECO:0007669"/>
    <property type="project" value="TreeGrafter"/>
</dbReference>
<dbReference type="AlphaFoldDB" id="A0A420VK93"/>
<dbReference type="PROSITE" id="PS00356">
    <property type="entry name" value="HTH_LACI_1"/>
    <property type="match status" value="1"/>
</dbReference>
<keyword evidence="2" id="KW-0238">DNA-binding</keyword>
<evidence type="ECO:0000313" key="5">
    <source>
        <dbReference type="EMBL" id="RKO63773.1"/>
    </source>
</evidence>
<keyword evidence="1" id="KW-0805">Transcription regulation</keyword>
<organism evidence="5 6">
    <name type="scientific">Caldibacillus debilis GB1</name>
    <dbReference type="NCBI Taxonomy" id="1339248"/>
    <lineage>
        <taxon>Bacteria</taxon>
        <taxon>Bacillati</taxon>
        <taxon>Bacillota</taxon>
        <taxon>Bacilli</taxon>
        <taxon>Bacillales</taxon>
        <taxon>Bacillaceae</taxon>
        <taxon>Caldibacillus</taxon>
    </lineage>
</organism>
<dbReference type="SUPFAM" id="SSF53822">
    <property type="entry name" value="Periplasmic binding protein-like I"/>
    <property type="match status" value="1"/>
</dbReference>
<evidence type="ECO:0000256" key="3">
    <source>
        <dbReference type="ARBA" id="ARBA00023163"/>
    </source>
</evidence>
<dbReference type="Pfam" id="PF00356">
    <property type="entry name" value="LacI"/>
    <property type="match status" value="1"/>
</dbReference>
<dbReference type="EMBL" id="AZRV01000003">
    <property type="protein sequence ID" value="RKO63773.1"/>
    <property type="molecule type" value="Genomic_DNA"/>
</dbReference>
<gene>
    <name evidence="5" type="ORF">Cdeb_02573</name>
</gene>
<dbReference type="InterPro" id="IPR000843">
    <property type="entry name" value="HTH_LacI"/>
</dbReference>
<dbReference type="InterPro" id="IPR028082">
    <property type="entry name" value="Peripla_BP_I"/>
</dbReference>
<dbReference type="PANTHER" id="PTHR30146:SF146">
    <property type="entry name" value="HTH-TYPE TRANSCRIPTIONAL REGULATOR TRER"/>
    <property type="match status" value="1"/>
</dbReference>
<keyword evidence="3" id="KW-0804">Transcription</keyword>
<dbReference type="SUPFAM" id="SSF47413">
    <property type="entry name" value="lambda repressor-like DNA-binding domains"/>
    <property type="match status" value="1"/>
</dbReference>
<accession>A0A420VK93</accession>
<dbReference type="Gene3D" id="3.40.50.2300">
    <property type="match status" value="2"/>
</dbReference>
<proteinExistence type="predicted"/>
<comment type="caution">
    <text evidence="5">The sequence shown here is derived from an EMBL/GenBank/DDBJ whole genome shotgun (WGS) entry which is preliminary data.</text>
</comment>